<dbReference type="SMART" id="SM00421">
    <property type="entry name" value="HTH_LUXR"/>
    <property type="match status" value="1"/>
</dbReference>
<dbReference type="RefSeq" id="WP_307234615.1">
    <property type="nucleotide sequence ID" value="NZ_JAUSUZ010000001.1"/>
</dbReference>
<evidence type="ECO:0000313" key="3">
    <source>
        <dbReference type="Proteomes" id="UP001240236"/>
    </source>
</evidence>
<dbReference type="Proteomes" id="UP001240236">
    <property type="component" value="Unassembled WGS sequence"/>
</dbReference>
<dbReference type="GO" id="GO:0003677">
    <property type="term" value="F:DNA binding"/>
    <property type="evidence" value="ECO:0007669"/>
    <property type="project" value="UniProtKB-KW"/>
</dbReference>
<keyword evidence="2" id="KW-0238">DNA-binding</keyword>
<dbReference type="InterPro" id="IPR051797">
    <property type="entry name" value="TrmB-like"/>
</dbReference>
<evidence type="ECO:0000259" key="1">
    <source>
        <dbReference type="PROSITE" id="PS50043"/>
    </source>
</evidence>
<dbReference type="EMBL" id="JAUSUZ010000001">
    <property type="protein sequence ID" value="MDQ0363748.1"/>
    <property type="molecule type" value="Genomic_DNA"/>
</dbReference>
<accession>A0AAE3VT17</accession>
<organism evidence="2 3">
    <name type="scientific">Catenuloplanes indicus</name>
    <dbReference type="NCBI Taxonomy" id="137267"/>
    <lineage>
        <taxon>Bacteria</taxon>
        <taxon>Bacillati</taxon>
        <taxon>Actinomycetota</taxon>
        <taxon>Actinomycetes</taxon>
        <taxon>Micromonosporales</taxon>
        <taxon>Micromonosporaceae</taxon>
        <taxon>Catenuloplanes</taxon>
    </lineage>
</organism>
<dbReference type="GO" id="GO:0006355">
    <property type="term" value="P:regulation of DNA-templated transcription"/>
    <property type="evidence" value="ECO:0007669"/>
    <property type="project" value="InterPro"/>
</dbReference>
<dbReference type="SUPFAM" id="SSF46894">
    <property type="entry name" value="C-terminal effector domain of the bipartite response regulators"/>
    <property type="match status" value="1"/>
</dbReference>
<dbReference type="InterPro" id="IPR036388">
    <property type="entry name" value="WH-like_DNA-bd_sf"/>
</dbReference>
<reference evidence="2 3" key="1">
    <citation type="submission" date="2023-07" db="EMBL/GenBank/DDBJ databases">
        <title>Sequencing the genomes of 1000 actinobacteria strains.</title>
        <authorList>
            <person name="Klenk H.-P."/>
        </authorList>
    </citation>
    <scope>NUCLEOTIDE SEQUENCE [LARGE SCALE GENOMIC DNA]</scope>
    <source>
        <strain evidence="2 3">DSM 44709</strain>
    </source>
</reference>
<sequence>MTSPEHLSLPVGAAVPSLVRWGLSCDADLVFRTLTTMGGRDARTLAAELGLPARRVGDALAELRGAGVAAPGPGRARAPVWTAAPVRDAVAAVRRRRLRLVDEEAQARSHRTVVTELSRGAATVPAAGAVGGELGDGVRYLPDRPLTRARLADLMDAERSEHLAINTEQAFDAASARPAAPLSRRMVDRGVRMRVLGLPPADRDLHVDAALFGHARFGYREAAEMPLKLFVVDRRVALFPADPADFDRGYLEISQPGMVRALVMLFEQHWATATDPRESGLPEVVLTDRERELVTLLAQGHTDASAAARMRVSTRLITKIMRELMDRFGVENRFQLGLALGAARVTTPQERP</sequence>
<protein>
    <submittedName>
        <fullName evidence="2">DNA-binding CsgD family transcriptional regulator</fullName>
    </submittedName>
</protein>
<feature type="domain" description="HTH luxR-type" evidence="1">
    <location>
        <begin position="279"/>
        <end position="344"/>
    </location>
</feature>
<dbReference type="PROSITE" id="PS50043">
    <property type="entry name" value="HTH_LUXR_2"/>
    <property type="match status" value="1"/>
</dbReference>
<name>A0AAE3VT17_9ACTN</name>
<dbReference type="InterPro" id="IPR000792">
    <property type="entry name" value="Tscrpt_reg_LuxR_C"/>
</dbReference>
<gene>
    <name evidence="2" type="ORF">J2S42_000417</name>
</gene>
<comment type="caution">
    <text evidence="2">The sequence shown here is derived from an EMBL/GenBank/DDBJ whole genome shotgun (WGS) entry which is preliminary data.</text>
</comment>
<keyword evidence="3" id="KW-1185">Reference proteome</keyword>
<dbReference type="InterPro" id="IPR016032">
    <property type="entry name" value="Sig_transdc_resp-reg_C-effctor"/>
</dbReference>
<dbReference type="CDD" id="cd06170">
    <property type="entry name" value="LuxR_C_like"/>
    <property type="match status" value="1"/>
</dbReference>
<dbReference type="PANTHER" id="PTHR34293">
    <property type="entry name" value="HTH-TYPE TRANSCRIPTIONAL REGULATOR TRMBL2"/>
    <property type="match status" value="1"/>
</dbReference>
<dbReference type="PANTHER" id="PTHR34293:SF1">
    <property type="entry name" value="HTH-TYPE TRANSCRIPTIONAL REGULATOR TRMBL2"/>
    <property type="match status" value="1"/>
</dbReference>
<evidence type="ECO:0000313" key="2">
    <source>
        <dbReference type="EMBL" id="MDQ0363748.1"/>
    </source>
</evidence>
<dbReference type="Gene3D" id="1.10.10.10">
    <property type="entry name" value="Winged helix-like DNA-binding domain superfamily/Winged helix DNA-binding domain"/>
    <property type="match status" value="1"/>
</dbReference>
<dbReference type="Pfam" id="PF00196">
    <property type="entry name" value="GerE"/>
    <property type="match status" value="1"/>
</dbReference>
<dbReference type="AlphaFoldDB" id="A0AAE3VT17"/>
<proteinExistence type="predicted"/>